<comment type="similarity">
    <text evidence="2">Belongs to the ATP-dependent AMP-binding enzyme family.</text>
</comment>
<proteinExistence type="inferred from homology"/>
<comment type="pathway">
    <text evidence="1">Secondary metabolite biosynthesis.</text>
</comment>
<evidence type="ECO:0000313" key="9">
    <source>
        <dbReference type="Proteomes" id="UP001221413"/>
    </source>
</evidence>
<dbReference type="InterPro" id="IPR045851">
    <property type="entry name" value="AMP-bd_C_sf"/>
</dbReference>
<reference evidence="8" key="1">
    <citation type="submission" date="2023-01" db="EMBL/GenBank/DDBJ databases">
        <title>The chitinases involved in constricting ring structure development in the nematode-trapping fungus Drechslerella dactyloides.</title>
        <authorList>
            <person name="Wang R."/>
            <person name="Zhang L."/>
            <person name="Tang P."/>
            <person name="Li S."/>
            <person name="Liang L."/>
        </authorList>
    </citation>
    <scope>NUCLEOTIDE SEQUENCE</scope>
    <source>
        <strain evidence="8">YMF1.00031</strain>
    </source>
</reference>
<evidence type="ECO:0000256" key="1">
    <source>
        <dbReference type="ARBA" id="ARBA00005179"/>
    </source>
</evidence>
<protein>
    <submittedName>
        <fullName evidence="8">S-dihydroxybenzoyltransferase</fullName>
    </submittedName>
</protein>
<dbReference type="AlphaFoldDB" id="A0AAD6J3K0"/>
<dbReference type="Pfam" id="PF00501">
    <property type="entry name" value="AMP-binding"/>
    <property type="match status" value="1"/>
</dbReference>
<dbReference type="GO" id="GO:0016405">
    <property type="term" value="F:CoA-ligase activity"/>
    <property type="evidence" value="ECO:0007669"/>
    <property type="project" value="TreeGrafter"/>
</dbReference>
<keyword evidence="9" id="KW-1185">Reference proteome</keyword>
<dbReference type="Pfam" id="PF13193">
    <property type="entry name" value="AMP-binding_C"/>
    <property type="match status" value="1"/>
</dbReference>
<evidence type="ECO:0000259" key="7">
    <source>
        <dbReference type="Pfam" id="PF13193"/>
    </source>
</evidence>
<evidence type="ECO:0000256" key="5">
    <source>
        <dbReference type="ARBA" id="ARBA00022840"/>
    </source>
</evidence>
<organism evidence="8 9">
    <name type="scientific">Drechslerella dactyloides</name>
    <name type="common">Nematode-trapping fungus</name>
    <name type="synonym">Arthrobotrys dactyloides</name>
    <dbReference type="NCBI Taxonomy" id="74499"/>
    <lineage>
        <taxon>Eukaryota</taxon>
        <taxon>Fungi</taxon>
        <taxon>Dikarya</taxon>
        <taxon>Ascomycota</taxon>
        <taxon>Pezizomycotina</taxon>
        <taxon>Orbiliomycetes</taxon>
        <taxon>Orbiliales</taxon>
        <taxon>Orbiliaceae</taxon>
        <taxon>Drechslerella</taxon>
    </lineage>
</organism>
<dbReference type="Proteomes" id="UP001221413">
    <property type="component" value="Unassembled WGS sequence"/>
</dbReference>
<comment type="caution">
    <text evidence="8">The sequence shown here is derived from an EMBL/GenBank/DDBJ whole genome shotgun (WGS) entry which is preliminary data.</text>
</comment>
<dbReference type="GO" id="GO:0005524">
    <property type="term" value="F:ATP binding"/>
    <property type="evidence" value="ECO:0007669"/>
    <property type="project" value="UniProtKB-KW"/>
</dbReference>
<evidence type="ECO:0000259" key="6">
    <source>
        <dbReference type="Pfam" id="PF00501"/>
    </source>
</evidence>
<keyword evidence="5" id="KW-0067">ATP-binding</keyword>
<evidence type="ECO:0000256" key="4">
    <source>
        <dbReference type="ARBA" id="ARBA00022741"/>
    </source>
</evidence>
<dbReference type="Gene3D" id="3.40.50.12780">
    <property type="entry name" value="N-terminal domain of ligase-like"/>
    <property type="match status" value="1"/>
</dbReference>
<dbReference type="Gene3D" id="3.30.300.30">
    <property type="match status" value="1"/>
</dbReference>
<dbReference type="FunFam" id="3.30.300.30:FF:000007">
    <property type="entry name" value="4-coumarate--CoA ligase 2"/>
    <property type="match status" value="1"/>
</dbReference>
<dbReference type="PANTHER" id="PTHR24096:SF317">
    <property type="entry name" value="ADENYLATE-FORMING ENZYME AFEA"/>
    <property type="match status" value="1"/>
</dbReference>
<dbReference type="InterPro" id="IPR042099">
    <property type="entry name" value="ANL_N_sf"/>
</dbReference>
<dbReference type="SUPFAM" id="SSF56801">
    <property type="entry name" value="Acetyl-CoA synthetase-like"/>
    <property type="match status" value="1"/>
</dbReference>
<name>A0AAD6J3K0_DREDA</name>
<evidence type="ECO:0000256" key="3">
    <source>
        <dbReference type="ARBA" id="ARBA00022598"/>
    </source>
</evidence>
<dbReference type="EMBL" id="JAQGDS010000002">
    <property type="protein sequence ID" value="KAJ6263421.1"/>
    <property type="molecule type" value="Genomic_DNA"/>
</dbReference>
<dbReference type="GO" id="GO:0019748">
    <property type="term" value="P:secondary metabolic process"/>
    <property type="evidence" value="ECO:0007669"/>
    <property type="project" value="TreeGrafter"/>
</dbReference>
<keyword evidence="4" id="KW-0547">Nucleotide-binding</keyword>
<keyword evidence="3" id="KW-0436">Ligase</keyword>
<accession>A0AAD6J3K0</accession>
<evidence type="ECO:0000256" key="2">
    <source>
        <dbReference type="ARBA" id="ARBA00006432"/>
    </source>
</evidence>
<dbReference type="InterPro" id="IPR000873">
    <property type="entry name" value="AMP-dep_synth/lig_dom"/>
</dbReference>
<dbReference type="PANTHER" id="PTHR24096">
    <property type="entry name" value="LONG-CHAIN-FATTY-ACID--COA LIGASE"/>
    <property type="match status" value="1"/>
</dbReference>
<gene>
    <name evidence="8" type="ORF">Dda_1984</name>
</gene>
<evidence type="ECO:0000313" key="8">
    <source>
        <dbReference type="EMBL" id="KAJ6263421.1"/>
    </source>
</evidence>
<feature type="domain" description="AMP-dependent synthetase/ligase" evidence="6">
    <location>
        <begin position="129"/>
        <end position="485"/>
    </location>
</feature>
<dbReference type="InterPro" id="IPR025110">
    <property type="entry name" value="AMP-bd_C"/>
</dbReference>
<feature type="domain" description="AMP-binding enzyme C-terminal" evidence="7">
    <location>
        <begin position="535"/>
        <end position="614"/>
    </location>
</feature>
<sequence length="636" mass="70038">MAMVTEARSAMPTALPTNGHYKAPASKWKSFLPPTTIRRKTSTVPAASPFESYFDFLRSLFPSYKKSKMPSRTSNTAFNTPASGPLPTAANAAIEDVMRGESTYEIPHTDILSWLFKSNYDHGQKILIDGLNPERFVTANAIKSMVRSLIGGLRGIGVKPGDSVCIHSFNDILYPIAALAVVGIGARFVGTNPGHTVFEMEHHLKISHSKFMIIQPSLIKHVAQAAEKVGIPHGNIVAFDVHGEDAGGYHSFMRLLQAKEEDWISFQDEKTAKETIIGLFASSGTTGLPKVIAVSHYAWVAGTVLLPEVLERPYKVRRLMFLPAFHAFACPLTILMPIKMGQETYVLPRFDLATFCEAVGKYQINETAVAPPCLQAFMKAGEEKQKQLRSLKRIWCGGAPMNVKLQTESRACFADDAEIVNIWGMTEFGITVAMRYDEIDRTGAASKLLPNTEARIINDDGLNVTLKGGQGEVQIRTPQVSLGYFGNTKATDETFISGGWVRTGDVAYFKDGKLYILDRKKEIIKVRGWQVAPAELEAVLVSHPGIKDAAVLGIKVGTGDGEHEVPRAYVVRMPGAEIREEDVKKFILEKLAKYKALDGGVFFVEAIPKSNTGKILKKIIRAEWIGKEEAQRKLLV</sequence>